<dbReference type="Pfam" id="PF13439">
    <property type="entry name" value="Glyco_transf_4"/>
    <property type="match status" value="1"/>
</dbReference>
<proteinExistence type="predicted"/>
<evidence type="ECO:0000313" key="4">
    <source>
        <dbReference type="EMBL" id="MBL6457026.1"/>
    </source>
</evidence>
<gene>
    <name evidence="4" type="ORF">JMJ55_16950</name>
</gene>
<dbReference type="PANTHER" id="PTHR12526">
    <property type="entry name" value="GLYCOSYLTRANSFERASE"/>
    <property type="match status" value="1"/>
</dbReference>
<name>A0ABS1V772_9PROT</name>
<sequence>MRGKVRRLRRLLVLLPSTDIGGAERQTAMLAHALAAAGVEIELAAEPALAGALGGLFGTAPHSAAIGWREAEGLAGNLARQAAAAVPLLARLQPDAALLPLPWPTHGLGLHQALTEAGIPSLAVAHLAPTEPEPVPEALAGPIRRGPTAWVAVSGPVAGRLAATLGLPPDRVQVVPNGVTVPPEDPARRRALRRDRRAALHLPGDAPLILFAGRLEETKGAELLPALAERLAEELGGTLVALGAGPLAPRLAAHPAARPGGPLRLPGQVADVGDWMLAADALVIPSRLEGWPLVFLEAAARHCPVVATAAALECLGDRAAKVAALAEIPTIVSLTGHTVAMLRTPQLKHGRVTAAYACAVDYSLESSLSKYFAILRACHVIGKAAEAA</sequence>
<dbReference type="Proteomes" id="UP000606490">
    <property type="component" value="Unassembled WGS sequence"/>
</dbReference>
<accession>A0ABS1V772</accession>
<organism evidence="4 5">
    <name type="scientific">Belnapia mucosa</name>
    <dbReference type="NCBI Taxonomy" id="2804532"/>
    <lineage>
        <taxon>Bacteria</taxon>
        <taxon>Pseudomonadati</taxon>
        <taxon>Pseudomonadota</taxon>
        <taxon>Alphaproteobacteria</taxon>
        <taxon>Acetobacterales</taxon>
        <taxon>Roseomonadaceae</taxon>
        <taxon>Belnapia</taxon>
    </lineage>
</organism>
<protein>
    <submittedName>
        <fullName evidence="4">Glycosyltransferase</fullName>
    </submittedName>
</protein>
<dbReference type="RefSeq" id="WP_202826769.1">
    <property type="nucleotide sequence ID" value="NZ_JAEUXJ010000007.1"/>
</dbReference>
<dbReference type="Pfam" id="PF13692">
    <property type="entry name" value="Glyco_trans_1_4"/>
    <property type="match status" value="1"/>
</dbReference>
<comment type="caution">
    <text evidence="4">The sequence shown here is derived from an EMBL/GenBank/DDBJ whole genome shotgun (WGS) entry which is preliminary data.</text>
</comment>
<evidence type="ECO:0000259" key="3">
    <source>
        <dbReference type="Pfam" id="PF13439"/>
    </source>
</evidence>
<keyword evidence="5" id="KW-1185">Reference proteome</keyword>
<dbReference type="CDD" id="cd03801">
    <property type="entry name" value="GT4_PimA-like"/>
    <property type="match status" value="1"/>
</dbReference>
<keyword evidence="1" id="KW-0328">Glycosyltransferase</keyword>
<dbReference type="SUPFAM" id="SSF53756">
    <property type="entry name" value="UDP-Glycosyltransferase/glycogen phosphorylase"/>
    <property type="match status" value="1"/>
</dbReference>
<dbReference type="Gene3D" id="3.40.50.2000">
    <property type="entry name" value="Glycogen Phosphorylase B"/>
    <property type="match status" value="2"/>
</dbReference>
<dbReference type="EMBL" id="JAEUXJ010000007">
    <property type="protein sequence ID" value="MBL6457026.1"/>
    <property type="molecule type" value="Genomic_DNA"/>
</dbReference>
<reference evidence="4 5" key="1">
    <citation type="submission" date="2021-01" db="EMBL/GenBank/DDBJ databases">
        <title>Belnapia mucosa sp. nov. and Belnapia arida sp. nov., isolated from the Tabernas Desert (Almeria, Spain).</title>
        <authorList>
            <person name="Molina-Menor E."/>
            <person name="Vidal-Verdu A."/>
            <person name="Calonge A."/>
            <person name="Satari L."/>
            <person name="Pereto Magraner J."/>
            <person name="Porcar Miralles M."/>
        </authorList>
    </citation>
    <scope>NUCLEOTIDE SEQUENCE [LARGE SCALE GENOMIC DNA]</scope>
    <source>
        <strain evidence="4 5">T6</strain>
    </source>
</reference>
<keyword evidence="2" id="KW-0808">Transferase</keyword>
<evidence type="ECO:0000256" key="1">
    <source>
        <dbReference type="ARBA" id="ARBA00022676"/>
    </source>
</evidence>
<evidence type="ECO:0000256" key="2">
    <source>
        <dbReference type="ARBA" id="ARBA00022679"/>
    </source>
</evidence>
<feature type="domain" description="Glycosyltransferase subfamily 4-like N-terminal" evidence="3">
    <location>
        <begin position="20"/>
        <end position="179"/>
    </location>
</feature>
<evidence type="ECO:0000313" key="5">
    <source>
        <dbReference type="Proteomes" id="UP000606490"/>
    </source>
</evidence>
<dbReference type="InterPro" id="IPR028098">
    <property type="entry name" value="Glyco_trans_4-like_N"/>
</dbReference>
<dbReference type="PANTHER" id="PTHR12526:SF510">
    <property type="entry name" value="D-INOSITOL 3-PHOSPHATE GLYCOSYLTRANSFERASE"/>
    <property type="match status" value="1"/>
</dbReference>